<feature type="signal peptide" evidence="1">
    <location>
        <begin position="1"/>
        <end position="19"/>
    </location>
</feature>
<proteinExistence type="predicted"/>
<keyword evidence="1" id="KW-0732">Signal</keyword>
<evidence type="ECO:0000256" key="1">
    <source>
        <dbReference type="SAM" id="SignalP"/>
    </source>
</evidence>
<dbReference type="NCBIfam" id="NF033194">
    <property type="entry name" value="lipo_EMYY"/>
    <property type="match status" value="1"/>
</dbReference>
<keyword evidence="4" id="KW-1185">Reference proteome</keyword>
<sequence length="292" mass="34523">MKKLIILSLCSLYCLILSGCGQNNNEDLNRFKQHLSKVETKQKSVEKVMNQLELNRLNDISKTDTTDKNKKSFERLQKNINHRLVPEFKEYEKEAKHLPAKTNKTRQLKKDYLNHVSNQHQSINEIKSFVDLYNQSVVENEKILNYTHSFEINRALVEKDIRKTNNQENAHLLKSKIENNNRNLRKTAQKYLEKDNYPTSKAINEHIKPLIQKQIKDLNQTNITDSHVNNARKNAIEMYYNLLDYYETRETTIKIEDQLSKINVEKLPKTGKDLSKENYNFNTELEKVQQNE</sequence>
<accession>A0A3S7GU47</accession>
<dbReference type="InterPro" id="IPR048013">
    <property type="entry name" value="EMYY_lipop"/>
</dbReference>
<organism evidence="2">
    <name type="scientific">Staphylococcus hominis</name>
    <dbReference type="NCBI Taxonomy" id="1290"/>
    <lineage>
        <taxon>Bacteria</taxon>
        <taxon>Bacillati</taxon>
        <taxon>Bacillota</taxon>
        <taxon>Bacilli</taxon>
        <taxon>Bacillales</taxon>
        <taxon>Staphylococcaceae</taxon>
        <taxon>Staphylococcus</taxon>
    </lineage>
</organism>
<gene>
    <name evidence="2" type="ORF">AZE34_03125</name>
    <name evidence="3" type="ORF">J7T32_004820</name>
</gene>
<dbReference type="PROSITE" id="PS51257">
    <property type="entry name" value="PROKAR_LIPOPROTEIN"/>
    <property type="match status" value="1"/>
</dbReference>
<name>A0A3S7GU47_STAHO</name>
<dbReference type="AlphaFoldDB" id="A0A3S7GU47"/>
<dbReference type="EMBL" id="CP014567">
    <property type="protein sequence ID" value="AVI05800.1"/>
    <property type="molecule type" value="Genomic_DNA"/>
</dbReference>
<feature type="chain" id="PRO_5044600609" evidence="1">
    <location>
        <begin position="20"/>
        <end position="292"/>
    </location>
</feature>
<dbReference type="EMBL" id="JAGHKT020000004">
    <property type="protein sequence ID" value="MCM5672091.1"/>
    <property type="molecule type" value="Genomic_DNA"/>
</dbReference>
<dbReference type="Proteomes" id="UP000665944">
    <property type="component" value="Unassembled WGS sequence"/>
</dbReference>
<reference evidence="2" key="1">
    <citation type="submission" date="2016-02" db="EMBL/GenBank/DDBJ databases">
        <title>Genomic sequence of a clinical Staphylococcus hominis isolate.</title>
        <authorList>
            <person name="McClure J.M."/>
            <person name="Zhang K."/>
        </authorList>
    </citation>
    <scope>NUCLEOTIDE SEQUENCE</scope>
    <source>
        <strain evidence="2">C34847</strain>
    </source>
</reference>
<protein>
    <submittedName>
        <fullName evidence="3">EMYY motif lipoprotein</fullName>
    </submittedName>
</protein>
<dbReference type="RefSeq" id="WP_017175936.1">
    <property type="nucleotide sequence ID" value="NZ_CP014107.1"/>
</dbReference>
<reference evidence="3 4" key="2">
    <citation type="submission" date="2022-06" db="EMBL/GenBank/DDBJ databases">
        <title>Staphylococcus hominis ShoR14 genome sequence.</title>
        <authorList>
            <person name="Yeo C.C."/>
            <person name="Chew C.H."/>
            <person name="Che Hamzah A.M."/>
            <person name="Al-Trad E.I."/>
        </authorList>
    </citation>
    <scope>NUCLEOTIDE SEQUENCE [LARGE SCALE GENOMIC DNA]</scope>
    <source>
        <strain evidence="3 4">ShoR14</strain>
    </source>
</reference>
<evidence type="ECO:0000313" key="3">
    <source>
        <dbReference type="EMBL" id="MCM5672091.1"/>
    </source>
</evidence>
<evidence type="ECO:0000313" key="2">
    <source>
        <dbReference type="EMBL" id="AVI05800.1"/>
    </source>
</evidence>
<evidence type="ECO:0000313" key="4">
    <source>
        <dbReference type="Proteomes" id="UP000665944"/>
    </source>
</evidence>
<keyword evidence="3" id="KW-0449">Lipoprotein</keyword>